<organism evidence="1">
    <name type="scientific">Eucalyptus grandis</name>
    <name type="common">Flooded gum</name>
    <dbReference type="NCBI Taxonomy" id="71139"/>
    <lineage>
        <taxon>Eukaryota</taxon>
        <taxon>Viridiplantae</taxon>
        <taxon>Streptophyta</taxon>
        <taxon>Embryophyta</taxon>
        <taxon>Tracheophyta</taxon>
        <taxon>Spermatophyta</taxon>
        <taxon>Magnoliopsida</taxon>
        <taxon>eudicotyledons</taxon>
        <taxon>Gunneridae</taxon>
        <taxon>Pentapetalae</taxon>
        <taxon>rosids</taxon>
        <taxon>malvids</taxon>
        <taxon>Myrtales</taxon>
        <taxon>Myrtaceae</taxon>
        <taxon>Myrtoideae</taxon>
        <taxon>Eucalypteae</taxon>
        <taxon>Eucalyptus</taxon>
    </lineage>
</organism>
<evidence type="ECO:0000313" key="1">
    <source>
        <dbReference type="EMBL" id="KCW62200.1"/>
    </source>
</evidence>
<dbReference type="EMBL" id="KK198760">
    <property type="protein sequence ID" value="KCW62200.1"/>
    <property type="molecule type" value="Genomic_DNA"/>
</dbReference>
<proteinExistence type="predicted"/>
<sequence>MLSRFFGRALFGVARIKSSAGTIAAAFVATSGTGHNLLEAFFQVDRNPENDTSDVYVHWWFYLFGT</sequence>
<dbReference type="InParanoid" id="A0A059B955"/>
<dbReference type="AlphaFoldDB" id="A0A059B955"/>
<name>A0A059B955_EUCGR</name>
<accession>A0A059B955</accession>
<dbReference type="Gramene" id="KCW62200">
    <property type="protein sequence ID" value="KCW62200"/>
    <property type="gene ID" value="EUGRSUZ_H04858"/>
</dbReference>
<gene>
    <name evidence="1" type="ORF">EUGRSUZ_H04858</name>
</gene>
<protein>
    <submittedName>
        <fullName evidence="1">Uncharacterized protein</fullName>
    </submittedName>
</protein>
<reference evidence="1" key="1">
    <citation type="submission" date="2013-07" db="EMBL/GenBank/DDBJ databases">
        <title>The genome of Eucalyptus grandis.</title>
        <authorList>
            <person name="Schmutz J."/>
            <person name="Hayes R."/>
            <person name="Myburg A."/>
            <person name="Tuskan G."/>
            <person name="Grattapaglia D."/>
            <person name="Rokhsar D.S."/>
        </authorList>
    </citation>
    <scope>NUCLEOTIDE SEQUENCE</scope>
    <source>
        <tissue evidence="1">Leaf extractions</tissue>
    </source>
</reference>